<comment type="caution">
    <text evidence="2">The sequence shown here is derived from an EMBL/GenBank/DDBJ whole genome shotgun (WGS) entry which is preliminary data.</text>
</comment>
<feature type="compositionally biased region" description="Acidic residues" evidence="1">
    <location>
        <begin position="135"/>
        <end position="159"/>
    </location>
</feature>
<name>A0A918JYG5_9FLAO</name>
<dbReference type="AlphaFoldDB" id="A0A918JYG5"/>
<dbReference type="InterPro" id="IPR028974">
    <property type="entry name" value="TSP_type-3_rpt"/>
</dbReference>
<feature type="region of interest" description="Disordered" evidence="1">
    <location>
        <begin position="135"/>
        <end position="235"/>
    </location>
</feature>
<dbReference type="GO" id="GO:0005509">
    <property type="term" value="F:calcium ion binding"/>
    <property type="evidence" value="ECO:0007669"/>
    <property type="project" value="InterPro"/>
</dbReference>
<evidence type="ECO:0000256" key="1">
    <source>
        <dbReference type="SAM" id="MobiDB-lite"/>
    </source>
</evidence>
<sequence>MEKLFSFLFLLFFLISCDDGDIVITSFEFNDSDLQLCKGAKENEFVFFKIGKTVNEAISYNFINETFSDTIISPTPLQIELTETSSNLIYRNFDIKITNDYFCSNVPPNDITIVEELVGTNGSAEIDTQIILEDDGDGIPAEDEDLNGNGNLEDDDTDGDGIPNYKDQDDDNDNILTSVEIPNEIPDNDNPRDTDGDGIPDYLEEDDDNDGILTRNEDANLNGNPRDDRDPESGKLFYLDPQSTNTSVSVDPKLDNTIKTTFRTTVSINGLIFDGNNQNFKDKNFSFGSRDVTIPKTTKKM</sequence>
<evidence type="ECO:0000313" key="3">
    <source>
        <dbReference type="Proteomes" id="UP000601108"/>
    </source>
</evidence>
<proteinExistence type="predicted"/>
<feature type="compositionally biased region" description="Acidic residues" evidence="1">
    <location>
        <begin position="196"/>
        <end position="210"/>
    </location>
</feature>
<dbReference type="Proteomes" id="UP000601108">
    <property type="component" value="Unassembled WGS sequence"/>
</dbReference>
<dbReference type="Gene3D" id="4.10.1080.10">
    <property type="entry name" value="TSP type-3 repeat"/>
    <property type="match status" value="1"/>
</dbReference>
<dbReference type="RefSeq" id="WP_051316826.1">
    <property type="nucleotide sequence ID" value="NZ_BMWS01000035.1"/>
</dbReference>
<dbReference type="PROSITE" id="PS51257">
    <property type="entry name" value="PROKAR_LIPOPROTEIN"/>
    <property type="match status" value="1"/>
</dbReference>
<accession>A0A918JYG5</accession>
<dbReference type="EMBL" id="BMWS01000035">
    <property type="protein sequence ID" value="GGX32653.1"/>
    <property type="molecule type" value="Genomic_DNA"/>
</dbReference>
<evidence type="ECO:0008006" key="4">
    <source>
        <dbReference type="Google" id="ProtNLM"/>
    </source>
</evidence>
<evidence type="ECO:0000313" key="2">
    <source>
        <dbReference type="EMBL" id="GGX32653.1"/>
    </source>
</evidence>
<keyword evidence="3" id="KW-1185">Reference proteome</keyword>
<reference evidence="2 3" key="1">
    <citation type="journal article" date="2014" name="Int. J. Syst. Evol. Microbiol.">
        <title>Complete genome sequence of Corynebacterium casei LMG S-19264T (=DSM 44701T), isolated from a smear-ripened cheese.</title>
        <authorList>
            <consortium name="US DOE Joint Genome Institute (JGI-PGF)"/>
            <person name="Walter F."/>
            <person name="Albersmeier A."/>
            <person name="Kalinowski J."/>
            <person name="Ruckert C."/>
        </authorList>
    </citation>
    <scope>NUCLEOTIDE SEQUENCE [LARGE SCALE GENOMIC DNA]</scope>
    <source>
        <strain evidence="2 3">KCTC 12285</strain>
    </source>
</reference>
<gene>
    <name evidence="2" type="ORF">GCM10007384_36820</name>
</gene>
<protein>
    <recommendedName>
        <fullName evidence="4">Thrombospondin type 3 repeat-containing protein</fullName>
    </recommendedName>
</protein>
<organism evidence="2 3">
    <name type="scientific">Aquimarina muelleri</name>
    <dbReference type="NCBI Taxonomy" id="279356"/>
    <lineage>
        <taxon>Bacteria</taxon>
        <taxon>Pseudomonadati</taxon>
        <taxon>Bacteroidota</taxon>
        <taxon>Flavobacteriia</taxon>
        <taxon>Flavobacteriales</taxon>
        <taxon>Flavobacteriaceae</taxon>
        <taxon>Aquimarina</taxon>
    </lineage>
</organism>